<feature type="compositionally biased region" description="Polar residues" evidence="4">
    <location>
        <begin position="1069"/>
        <end position="1080"/>
    </location>
</feature>
<evidence type="ECO:0000256" key="3">
    <source>
        <dbReference type="ARBA" id="ARBA00023054"/>
    </source>
</evidence>
<feature type="compositionally biased region" description="Low complexity" evidence="4">
    <location>
        <begin position="1101"/>
        <end position="1116"/>
    </location>
</feature>
<accession>A0A7M7N169</accession>
<name>A0A7M7N169_STRPU</name>
<feature type="compositionally biased region" description="Basic and acidic residues" evidence="4">
    <location>
        <begin position="603"/>
        <end position="618"/>
    </location>
</feature>
<feature type="compositionally biased region" description="Basic and acidic residues" evidence="4">
    <location>
        <begin position="971"/>
        <end position="984"/>
    </location>
</feature>
<evidence type="ECO:0000256" key="1">
    <source>
        <dbReference type="ARBA" id="ARBA00004496"/>
    </source>
</evidence>
<dbReference type="GeneID" id="581763"/>
<dbReference type="PANTHER" id="PTHR46079:SF2">
    <property type="entry name" value="FERM DOMAIN-CONTAINING PROTEIN"/>
    <property type="match status" value="1"/>
</dbReference>
<dbReference type="InterPro" id="IPR019748">
    <property type="entry name" value="FERM_central"/>
</dbReference>
<reference evidence="6" key="2">
    <citation type="submission" date="2021-01" db="UniProtKB">
        <authorList>
            <consortium name="EnsemblMetazoa"/>
        </authorList>
    </citation>
    <scope>IDENTIFICATION</scope>
</reference>
<proteinExistence type="predicted"/>
<feature type="compositionally biased region" description="Polar residues" evidence="4">
    <location>
        <begin position="1117"/>
        <end position="1129"/>
    </location>
</feature>
<feature type="compositionally biased region" description="Polar residues" evidence="4">
    <location>
        <begin position="1028"/>
        <end position="1039"/>
    </location>
</feature>
<dbReference type="Pfam" id="PF09380">
    <property type="entry name" value="FERM_C"/>
    <property type="match status" value="1"/>
</dbReference>
<dbReference type="CDD" id="cd14473">
    <property type="entry name" value="FERM_B-lobe"/>
    <property type="match status" value="1"/>
</dbReference>
<dbReference type="InterPro" id="IPR011993">
    <property type="entry name" value="PH-like_dom_sf"/>
</dbReference>
<reference evidence="7" key="1">
    <citation type="submission" date="2015-02" db="EMBL/GenBank/DDBJ databases">
        <title>Genome sequencing for Strongylocentrotus purpuratus.</title>
        <authorList>
            <person name="Murali S."/>
            <person name="Liu Y."/>
            <person name="Vee V."/>
            <person name="English A."/>
            <person name="Wang M."/>
            <person name="Skinner E."/>
            <person name="Han Y."/>
            <person name="Muzny D.M."/>
            <person name="Worley K.C."/>
            <person name="Gibbs R.A."/>
        </authorList>
    </citation>
    <scope>NUCLEOTIDE SEQUENCE</scope>
</reference>
<feature type="compositionally biased region" description="Polar residues" evidence="4">
    <location>
        <begin position="940"/>
        <end position="966"/>
    </location>
</feature>
<feature type="compositionally biased region" description="Low complexity" evidence="4">
    <location>
        <begin position="1166"/>
        <end position="1179"/>
    </location>
</feature>
<feature type="compositionally biased region" description="Polar residues" evidence="4">
    <location>
        <begin position="920"/>
        <end position="931"/>
    </location>
</feature>
<dbReference type="InterPro" id="IPR014352">
    <property type="entry name" value="FERM/acyl-CoA-bd_prot_sf"/>
</dbReference>
<dbReference type="PRINTS" id="PR00935">
    <property type="entry name" value="BAND41"/>
</dbReference>
<dbReference type="InterPro" id="IPR019747">
    <property type="entry name" value="FERM_CS"/>
</dbReference>
<evidence type="ECO:0000313" key="7">
    <source>
        <dbReference type="Proteomes" id="UP000007110"/>
    </source>
</evidence>
<dbReference type="SUPFAM" id="SSF47031">
    <property type="entry name" value="Second domain of FERM"/>
    <property type="match status" value="1"/>
</dbReference>
<dbReference type="SMART" id="SM00295">
    <property type="entry name" value="B41"/>
    <property type="match status" value="1"/>
</dbReference>
<sequence length="1262" mass="142973">MSEGRRTQVVLLDDRRVELLVQPKLLSGDLLDLVASYFNLKEKEYFGLAFQDETNHHNWLQLEKKVLDHDFPTKSGILTLYFRVQFFMESINQLRDSITIELFYLQAKESVFKGDIEADSETVFELGAYVLQATEGDYTSDQEAHKVLKKLPVLPQFTLREHPSLAYCEERILFYYKRLGGLSKGQCIVCYMQLVEGLPTYGVHYYEVKDKQGIPWWLGLSFKGVCQYDQVDRVTPRKIFQWRRLQNIYYRDRKFSIEVTDPRRVVHTLSSFNLYRDALEEPEECFDDLSDAISDPTTQVSVSRRTFGVSNATVHAWYGHPTLIRSMWTMAVNQHQFYLDRKHNKDRYASMQRSFTQIANDITKSTNSLTSSQTSEVSSDPGQPQTPAGKMDDESSEINDVKEKEREKENTSRELLALEGEAAKKDIVVALKARKSVLQDRLQEKLEALKKICINEAELTGELPLEYPRKPGEQLPKIQRRVATAFTLSARVVNSGDRSCSQETQNLNQLESEMEIQSKITIAARRLADDPTISKKNRKTRRESYKRSAKKLDSIEKKLVDMKQNLGLLPQDQTPAEDKVVQSHTLPRKRSVPSTPPLLRPFKIGDRGRSKKKEDKNSRLRSKSVPRQLFENAWRSPSLGRRKDKIPVRPVTPVDIYNDNENEPVAVAKPEPQWRERLHQSHHQQHAQSHQQSRTPVCYETSLQSMATLDINHHSDSGSFRDDSSTYSDGSTRSQPEGFMTHPRTSVDHGNRLAQNRQSNFSSSMGDVTAVAPTKSNHISRTSPRRGKPPIQRRIDRGPPPAYNTPGKIRSFSQSGRYYESPEDTLGRADIDAPKLRQHASSMHDLQYALQGNNLPALSDDDLEYHQQPTSLSQPPSPKKHASLGNLAMKSNSLPGSDYEDQQLVNNGSHRGQKYRSHQYQKYSGQSQDSQIRPRDASGNYYTQKNSSNRMRNGSGDNHQAYNKNYASLDRLGKSRLDRDHRPSVDTTDSMYYSLDRRGHHYIEDTQISNDSSYASLDRPMHKPPLPSNSIDDVSMTSASRRRHNSFSSQRSTSSYSSQGSSNLSNHQVQQHPRTPLHQTSSSSSRQSEFSVYTSLASLSPSNSFSSNGAGSSHNSTFSEPQAASMYTTSTPVHLQPKVQQSYGTNIAISKAHYTPAQPMSCEPVSRSNRPSQTSSSLSEDTDSSLHSFTSTLEDSPAPSLWMHDDSSQYPTDRNLPRSYTPCIEDGSYQGDAGESLADGFSDEMLSWLDDHDGAQKAGTLV</sequence>
<dbReference type="Gene3D" id="3.10.20.90">
    <property type="entry name" value="Phosphatidylinositol 3-kinase Catalytic Subunit, Chain A, domain 1"/>
    <property type="match status" value="1"/>
</dbReference>
<feature type="region of interest" description="Disordered" evidence="4">
    <location>
        <begin position="531"/>
        <end position="550"/>
    </location>
</feature>
<feature type="region of interest" description="Disordered" evidence="4">
    <location>
        <begin position="676"/>
        <end position="696"/>
    </location>
</feature>
<protein>
    <recommendedName>
        <fullName evidence="5">FERM domain-containing protein</fullName>
    </recommendedName>
</protein>
<dbReference type="Pfam" id="PF09379">
    <property type="entry name" value="FERM_N"/>
    <property type="match status" value="1"/>
</dbReference>
<dbReference type="InterPro" id="IPR018979">
    <property type="entry name" value="FERM_N"/>
</dbReference>
<dbReference type="Gene3D" id="2.30.29.30">
    <property type="entry name" value="Pleckstrin-homology domain (PH domain)/Phosphotyrosine-binding domain (PTB)"/>
    <property type="match status" value="1"/>
</dbReference>
<dbReference type="Pfam" id="PF11819">
    <property type="entry name" value="CUPID"/>
    <property type="match status" value="1"/>
</dbReference>
<keyword evidence="3" id="KW-0175">Coiled coil</keyword>
<feature type="compositionally biased region" description="Basic and acidic residues" evidence="4">
    <location>
        <begin position="399"/>
        <end position="412"/>
    </location>
</feature>
<dbReference type="SUPFAM" id="SSF54236">
    <property type="entry name" value="Ubiquitin-like"/>
    <property type="match status" value="1"/>
</dbReference>
<dbReference type="PROSITE" id="PS50057">
    <property type="entry name" value="FERM_3"/>
    <property type="match status" value="1"/>
</dbReference>
<dbReference type="AlphaFoldDB" id="A0A7M7N169"/>
<dbReference type="CDD" id="cd13191">
    <property type="entry name" value="FERM_C_FRMD4A_FRMD4B"/>
    <property type="match status" value="1"/>
</dbReference>
<dbReference type="PROSITE" id="PS00660">
    <property type="entry name" value="FERM_1"/>
    <property type="match status" value="1"/>
</dbReference>
<comment type="subcellular location">
    <subcellularLocation>
        <location evidence="1">Cytoplasm</location>
    </subcellularLocation>
</comment>
<dbReference type="RefSeq" id="XP_030829098.1">
    <property type="nucleotide sequence ID" value="XM_030973238.1"/>
</dbReference>
<dbReference type="CDD" id="cd17103">
    <property type="entry name" value="FERM_F1_FRMD4"/>
    <property type="match status" value="1"/>
</dbReference>
<dbReference type="InterPro" id="IPR029071">
    <property type="entry name" value="Ubiquitin-like_domsf"/>
</dbReference>
<feature type="region of interest" description="Disordered" evidence="4">
    <location>
        <begin position="567"/>
        <end position="646"/>
    </location>
</feature>
<dbReference type="InterPro" id="IPR018980">
    <property type="entry name" value="FERM_PH-like_C"/>
</dbReference>
<dbReference type="EnsemblMetazoa" id="XM_030973238">
    <property type="protein sequence ID" value="XP_030829098"/>
    <property type="gene ID" value="LOC581763"/>
</dbReference>
<evidence type="ECO:0000256" key="4">
    <source>
        <dbReference type="SAM" id="MobiDB-lite"/>
    </source>
</evidence>
<keyword evidence="2" id="KW-0963">Cytoplasm</keyword>
<dbReference type="InterPro" id="IPR021774">
    <property type="entry name" value="CUPID"/>
</dbReference>
<dbReference type="Proteomes" id="UP000007110">
    <property type="component" value="Unassembled WGS sequence"/>
</dbReference>
<feature type="domain" description="FERM" evidence="5">
    <location>
        <begin position="5"/>
        <end position="301"/>
    </location>
</feature>
<feature type="compositionally biased region" description="Polar residues" evidence="4">
    <location>
        <begin position="725"/>
        <end position="735"/>
    </location>
</feature>
<dbReference type="OrthoDB" id="10063592at2759"/>
<dbReference type="InterPro" id="IPR000299">
    <property type="entry name" value="FERM_domain"/>
</dbReference>
<dbReference type="InterPro" id="IPR019749">
    <property type="entry name" value="Band_41_domain"/>
</dbReference>
<dbReference type="Gene3D" id="1.20.80.10">
    <property type="match status" value="1"/>
</dbReference>
<feature type="region of interest" description="Disordered" evidence="4">
    <location>
        <begin position="1157"/>
        <end position="1237"/>
    </location>
</feature>
<feature type="region of interest" description="Disordered" evidence="4">
    <location>
        <begin position="774"/>
        <end position="826"/>
    </location>
</feature>
<feature type="region of interest" description="Disordered" evidence="4">
    <location>
        <begin position="367"/>
        <end position="415"/>
    </location>
</feature>
<feature type="compositionally biased region" description="Low complexity" evidence="4">
    <location>
        <begin position="1046"/>
        <end position="1068"/>
    </location>
</feature>
<feature type="region of interest" description="Disordered" evidence="4">
    <location>
        <begin position="1013"/>
        <end position="1088"/>
    </location>
</feature>
<evidence type="ECO:0000256" key="2">
    <source>
        <dbReference type="ARBA" id="ARBA00022490"/>
    </source>
</evidence>
<dbReference type="SMART" id="SM01196">
    <property type="entry name" value="FERM_C"/>
    <property type="match status" value="1"/>
</dbReference>
<dbReference type="SUPFAM" id="SSF50729">
    <property type="entry name" value="PH domain-like"/>
    <property type="match status" value="1"/>
</dbReference>
<organism evidence="6 7">
    <name type="scientific">Strongylocentrotus purpuratus</name>
    <name type="common">Purple sea urchin</name>
    <dbReference type="NCBI Taxonomy" id="7668"/>
    <lineage>
        <taxon>Eukaryota</taxon>
        <taxon>Metazoa</taxon>
        <taxon>Echinodermata</taxon>
        <taxon>Eleutherozoa</taxon>
        <taxon>Echinozoa</taxon>
        <taxon>Echinoidea</taxon>
        <taxon>Euechinoidea</taxon>
        <taxon>Echinacea</taxon>
        <taxon>Camarodonta</taxon>
        <taxon>Echinidea</taxon>
        <taxon>Strongylocentrotidae</taxon>
        <taxon>Strongylocentrotus</taxon>
    </lineage>
</organism>
<dbReference type="InterPro" id="IPR047176">
    <property type="entry name" value="FRMD4A/B"/>
</dbReference>
<feature type="compositionally biased region" description="Basic and acidic residues" evidence="4">
    <location>
        <begin position="712"/>
        <end position="724"/>
    </location>
</feature>
<dbReference type="FunFam" id="3.10.20.90:FF:000019">
    <property type="entry name" value="FERM domain containing 4A"/>
    <property type="match status" value="1"/>
</dbReference>
<dbReference type="InterPro" id="IPR035963">
    <property type="entry name" value="FERM_2"/>
</dbReference>
<dbReference type="PANTHER" id="PTHR46079">
    <property type="entry name" value="FERM DOMAIN-CONTAINING PROTEIN 4"/>
    <property type="match status" value="1"/>
</dbReference>
<dbReference type="InParanoid" id="A0A7M7N169"/>
<dbReference type="GO" id="GO:0005737">
    <property type="term" value="C:cytoplasm"/>
    <property type="evidence" value="ECO:0007669"/>
    <property type="project" value="UniProtKB-SubCell"/>
</dbReference>
<feature type="region of interest" description="Disordered" evidence="4">
    <location>
        <begin position="1101"/>
        <end position="1129"/>
    </location>
</feature>
<evidence type="ECO:0000313" key="6">
    <source>
        <dbReference type="EnsemblMetazoa" id="XP_030829098"/>
    </source>
</evidence>
<evidence type="ECO:0000259" key="5">
    <source>
        <dbReference type="PROSITE" id="PS50057"/>
    </source>
</evidence>
<dbReference type="InterPro" id="IPR041785">
    <property type="entry name" value="FRMD4A/B_FERM_C"/>
</dbReference>
<dbReference type="Pfam" id="PF00373">
    <property type="entry name" value="FERM_M"/>
    <property type="match status" value="1"/>
</dbReference>
<feature type="region of interest" description="Disordered" evidence="4">
    <location>
        <begin position="855"/>
        <end position="992"/>
    </location>
</feature>
<feature type="region of interest" description="Disordered" evidence="4">
    <location>
        <begin position="712"/>
        <end position="749"/>
    </location>
</feature>
<feature type="compositionally biased region" description="Low complexity" evidence="4">
    <location>
        <begin position="368"/>
        <end position="379"/>
    </location>
</feature>
<dbReference type="GO" id="GO:0090162">
    <property type="term" value="P:establishment of epithelial cell polarity"/>
    <property type="evidence" value="ECO:0007669"/>
    <property type="project" value="InterPro"/>
</dbReference>
<keyword evidence="7" id="KW-1185">Reference proteome</keyword>